<dbReference type="Proteomes" id="UP000292052">
    <property type="component" value="Unassembled WGS sequence"/>
</dbReference>
<dbReference type="GO" id="GO:0004806">
    <property type="term" value="F:triacylglycerol lipase activity"/>
    <property type="evidence" value="ECO:0007669"/>
    <property type="project" value="TreeGrafter"/>
</dbReference>
<dbReference type="PANTHER" id="PTHR23025:SF3">
    <property type="entry name" value="HORMONE-SENSITIVE LIPASE"/>
    <property type="match status" value="1"/>
</dbReference>
<feature type="domain" description="Alpha/beta hydrolase fold-3" evidence="3">
    <location>
        <begin position="682"/>
        <end position="743"/>
    </location>
</feature>
<dbReference type="AlphaFoldDB" id="A0A482W778"/>
<name>A0A482W778_ASBVE</name>
<feature type="domain" description="Hormone-sensitive lipase N-terminal" evidence="2">
    <location>
        <begin position="25"/>
        <end position="326"/>
    </location>
</feature>
<feature type="compositionally biased region" description="Polar residues" evidence="1">
    <location>
        <begin position="1"/>
        <end position="11"/>
    </location>
</feature>
<keyword evidence="5" id="KW-1185">Reference proteome</keyword>
<accession>A0A482W778</accession>
<evidence type="ECO:0000259" key="2">
    <source>
        <dbReference type="Pfam" id="PF06350"/>
    </source>
</evidence>
<comment type="caution">
    <text evidence="4">The sequence shown here is derived from an EMBL/GenBank/DDBJ whole genome shotgun (WGS) entry which is preliminary data.</text>
</comment>
<dbReference type="Pfam" id="PF07859">
    <property type="entry name" value="Abhydrolase_3"/>
    <property type="match status" value="2"/>
</dbReference>
<evidence type="ECO:0000313" key="4">
    <source>
        <dbReference type="EMBL" id="RZC40443.1"/>
    </source>
</evidence>
<reference evidence="4 5" key="1">
    <citation type="submission" date="2017-03" db="EMBL/GenBank/DDBJ databases">
        <title>Genome of the blue death feigning beetle - Asbolus verrucosus.</title>
        <authorList>
            <person name="Rider S.D."/>
        </authorList>
    </citation>
    <scope>NUCLEOTIDE SEQUENCE [LARGE SCALE GENOMIC DNA]</scope>
    <source>
        <strain evidence="4">Butters</strain>
        <tissue evidence="4">Head and leg muscle</tissue>
    </source>
</reference>
<dbReference type="STRING" id="1661398.A0A482W778"/>
<proteinExistence type="predicted"/>
<dbReference type="PANTHER" id="PTHR23025">
    <property type="entry name" value="TRIACYLGLYCEROL LIPASE"/>
    <property type="match status" value="1"/>
</dbReference>
<protein>
    <submittedName>
        <fullName evidence="4">Hormone-sensitive lipase</fullName>
    </submittedName>
</protein>
<evidence type="ECO:0000256" key="1">
    <source>
        <dbReference type="SAM" id="MobiDB-lite"/>
    </source>
</evidence>
<dbReference type="Gene3D" id="3.40.50.1820">
    <property type="entry name" value="alpha/beta hydrolase"/>
    <property type="match status" value="2"/>
</dbReference>
<dbReference type="InterPro" id="IPR013094">
    <property type="entry name" value="AB_hydrolase_3"/>
</dbReference>
<evidence type="ECO:0000259" key="3">
    <source>
        <dbReference type="Pfam" id="PF07859"/>
    </source>
</evidence>
<dbReference type="EMBL" id="QDEB01026109">
    <property type="protein sequence ID" value="RZC40443.1"/>
    <property type="molecule type" value="Genomic_DNA"/>
</dbReference>
<dbReference type="GO" id="GO:0005829">
    <property type="term" value="C:cytosol"/>
    <property type="evidence" value="ECO:0007669"/>
    <property type="project" value="TreeGrafter"/>
</dbReference>
<feature type="region of interest" description="Disordered" evidence="1">
    <location>
        <begin position="521"/>
        <end position="549"/>
    </location>
</feature>
<dbReference type="GO" id="GO:0019433">
    <property type="term" value="P:triglyceride catabolic process"/>
    <property type="evidence" value="ECO:0007669"/>
    <property type="project" value="TreeGrafter"/>
</dbReference>
<dbReference type="InterPro" id="IPR029058">
    <property type="entry name" value="AB_hydrolase_fold"/>
</dbReference>
<feature type="domain" description="Alpha/beta hydrolase fold-3" evidence="3">
    <location>
        <begin position="344"/>
        <end position="492"/>
    </location>
</feature>
<organism evidence="4 5">
    <name type="scientific">Asbolus verrucosus</name>
    <name type="common">Desert ironclad beetle</name>
    <dbReference type="NCBI Taxonomy" id="1661398"/>
    <lineage>
        <taxon>Eukaryota</taxon>
        <taxon>Metazoa</taxon>
        <taxon>Ecdysozoa</taxon>
        <taxon>Arthropoda</taxon>
        <taxon>Hexapoda</taxon>
        <taxon>Insecta</taxon>
        <taxon>Pterygota</taxon>
        <taxon>Neoptera</taxon>
        <taxon>Endopterygota</taxon>
        <taxon>Coleoptera</taxon>
        <taxon>Polyphaga</taxon>
        <taxon>Cucujiformia</taxon>
        <taxon>Tenebrionidae</taxon>
        <taxon>Pimeliinae</taxon>
        <taxon>Asbolus</taxon>
    </lineage>
</organism>
<dbReference type="GO" id="GO:0004771">
    <property type="term" value="F:sterol ester esterase activity"/>
    <property type="evidence" value="ECO:0007669"/>
    <property type="project" value="TreeGrafter"/>
</dbReference>
<feature type="compositionally biased region" description="Polar residues" evidence="1">
    <location>
        <begin position="526"/>
        <end position="542"/>
    </location>
</feature>
<dbReference type="Pfam" id="PF06350">
    <property type="entry name" value="HSL_N"/>
    <property type="match status" value="1"/>
</dbReference>
<feature type="region of interest" description="Disordered" evidence="1">
    <location>
        <begin position="1"/>
        <end position="23"/>
    </location>
</feature>
<dbReference type="InterPro" id="IPR010468">
    <property type="entry name" value="HSL_N"/>
</dbReference>
<sequence length="776" mass="86447">MTDPNNVSNGLANKEPNTEGNSSNISVLKDLCTNNAEFFATDTSENGQRLYISFMGIKENLDELSTKMARIASQVHKFDFDENTPGNGYRSFISVANSAVDYGVQLNKKVCLKRASAFFRKTQMTKDVESCAHLIASLDTCFKHLETLLSWSTAGNLFPDGERSPQELLSNYEDINQYCFYGRCLGFQFCDSLKNILQFISMSMAIFSEIYYNQGSFFAKATTSVMATSKYVNDPEQRARRIVNISQNADVDFCKAFWFLSENELMTNMPYVVSPNVAVSRIINLPPEPFTININGQEIDVPVPASHIGRKPVQVRLISHEVHEGMIGEATSRYKSKPARGLLFHCHGGGFVAQSSLSHECYLREWARQIKVPILSVDYNLAPEAPFPRALEEVTYAYCWALKNCHLLGSTGERIVAAGDSAGANLLLSTTLKCLHLGVPPPMGLFVAYVPTLVNFIPSPARLLCMMDPLLPFGFMMRCLKAYACPDPAKTTKSGVANCDQTSDTESFEEISESDLMELQAHKSPVSETSDTLTYGSLNSNGGEDDKNVKDIDLQASDIENSQKYVSDFLEKYVLGIVMCISGLLRKKIEFLLDSDTETDGTRVPVLKHESAASSQSLDDSLQNKVSNFVTNLKWRFNSWITQKASAGVDFMVPRSASAAEKYLDLDRQCSLLDEFKFTVPKDPYLSPFCAAKEDLLKFPPVRVLTVHLDPCLDDCVMFSKKLKHLNKDVKLDILSGLPHGFLNFCLISKEAFEGSKICIKRINELLDLDNLPPLQ</sequence>
<evidence type="ECO:0000313" key="5">
    <source>
        <dbReference type="Proteomes" id="UP000292052"/>
    </source>
</evidence>
<gene>
    <name evidence="4" type="ORF">BDFB_000673</name>
</gene>
<dbReference type="SUPFAM" id="SSF53474">
    <property type="entry name" value="alpha/beta-Hydrolases"/>
    <property type="match status" value="1"/>
</dbReference>
<dbReference type="GO" id="GO:0008203">
    <property type="term" value="P:cholesterol metabolic process"/>
    <property type="evidence" value="ECO:0007669"/>
    <property type="project" value="InterPro"/>
</dbReference>
<dbReference type="OrthoDB" id="408631at2759"/>